<dbReference type="Proteomes" id="UP000474967">
    <property type="component" value="Unassembled WGS sequence"/>
</dbReference>
<sequence length="98" mass="10365">MSATTTDLHPTDTHAEAAPAGPAAPLTGGLATASTLSAVLGVFLPLFGIIAASLVARRARIAGFSTRFPDLVMFWVAILMYFETLWLFTQLLGLLGHH</sequence>
<evidence type="ECO:0000256" key="1">
    <source>
        <dbReference type="SAM" id="MobiDB-lite"/>
    </source>
</evidence>
<keyword evidence="2" id="KW-0812">Transmembrane</keyword>
<gene>
    <name evidence="3" type="ORF">G3T36_15175</name>
</gene>
<evidence type="ECO:0000313" key="3">
    <source>
        <dbReference type="EMBL" id="NEN07203.1"/>
    </source>
</evidence>
<comment type="caution">
    <text evidence="3">The sequence shown here is derived from an EMBL/GenBank/DDBJ whole genome shotgun (WGS) entry which is preliminary data.</text>
</comment>
<name>A0A6L9Y0M8_9MICO</name>
<evidence type="ECO:0000256" key="2">
    <source>
        <dbReference type="SAM" id="Phobius"/>
    </source>
</evidence>
<dbReference type="AlphaFoldDB" id="A0A6L9Y0M8"/>
<feature type="transmembrane region" description="Helical" evidence="2">
    <location>
        <begin position="68"/>
        <end position="88"/>
    </location>
</feature>
<proteinExistence type="predicted"/>
<feature type="region of interest" description="Disordered" evidence="1">
    <location>
        <begin position="1"/>
        <end position="22"/>
    </location>
</feature>
<keyword evidence="2" id="KW-1133">Transmembrane helix</keyword>
<dbReference type="RefSeq" id="WP_163290646.1">
    <property type="nucleotide sequence ID" value="NZ_JAAGWY010000003.1"/>
</dbReference>
<dbReference type="EMBL" id="JAAGWY010000003">
    <property type="protein sequence ID" value="NEN07203.1"/>
    <property type="molecule type" value="Genomic_DNA"/>
</dbReference>
<keyword evidence="2" id="KW-0472">Membrane</keyword>
<protein>
    <submittedName>
        <fullName evidence="3">Uncharacterized protein</fullName>
    </submittedName>
</protein>
<keyword evidence="4" id="KW-1185">Reference proteome</keyword>
<evidence type="ECO:0000313" key="4">
    <source>
        <dbReference type="Proteomes" id="UP000474967"/>
    </source>
</evidence>
<reference evidence="3 4" key="1">
    <citation type="journal article" date="2014" name="J. Microbiol.">
        <title>Diaminobutyricibacter tongyongensis gen. nov., sp. nov. and Homoserinibacter gongjuensis gen. nov., sp. nov. belong to the family Microbacteriaceae.</title>
        <authorList>
            <person name="Kim S.J."/>
            <person name="Ahn J.H."/>
            <person name="Weon H.Y."/>
            <person name="Hamada M."/>
            <person name="Suzuki K."/>
            <person name="Kwon S.W."/>
        </authorList>
    </citation>
    <scope>NUCLEOTIDE SEQUENCE [LARGE SCALE GENOMIC DNA]</scope>
    <source>
        <strain evidence="3 4">NBRC 108724</strain>
    </source>
</reference>
<accession>A0A6L9Y0M8</accession>
<organism evidence="3 4">
    <name type="scientific">Leifsonia tongyongensis</name>
    <dbReference type="NCBI Taxonomy" id="1268043"/>
    <lineage>
        <taxon>Bacteria</taxon>
        <taxon>Bacillati</taxon>
        <taxon>Actinomycetota</taxon>
        <taxon>Actinomycetes</taxon>
        <taxon>Micrococcales</taxon>
        <taxon>Microbacteriaceae</taxon>
        <taxon>Leifsonia</taxon>
    </lineage>
</organism>
<feature type="transmembrane region" description="Helical" evidence="2">
    <location>
        <begin position="36"/>
        <end position="56"/>
    </location>
</feature>